<dbReference type="Pfam" id="PF01770">
    <property type="entry name" value="Folate_carrier"/>
    <property type="match status" value="1"/>
</dbReference>
<feature type="transmembrane region" description="Helical" evidence="3">
    <location>
        <begin position="49"/>
        <end position="68"/>
    </location>
</feature>
<keyword evidence="3" id="KW-1133">Transmembrane helix</keyword>
<keyword evidence="5" id="KW-1185">Reference proteome</keyword>
<dbReference type="GO" id="GO:0090482">
    <property type="term" value="F:vitamin transmembrane transporter activity"/>
    <property type="evidence" value="ECO:0007669"/>
    <property type="project" value="InterPro"/>
</dbReference>
<feature type="transmembrane region" description="Helical" evidence="3">
    <location>
        <begin position="75"/>
        <end position="94"/>
    </location>
</feature>
<keyword evidence="3" id="KW-0472">Membrane</keyword>
<dbReference type="PANTHER" id="PTHR10686">
    <property type="entry name" value="FOLATE TRANSPORTER"/>
    <property type="match status" value="1"/>
</dbReference>
<dbReference type="OrthoDB" id="18814at2759"/>
<comment type="similarity">
    <text evidence="1">Belongs to the reduced folate carrier (RFC) transporter (TC 2.A.48) family.</text>
</comment>
<reference evidence="4 5" key="1">
    <citation type="submission" date="2015-12" db="EMBL/GenBank/DDBJ databases">
        <title>The genome of Folsomia candida.</title>
        <authorList>
            <person name="Faddeeva A."/>
            <person name="Derks M.F."/>
            <person name="Anvar Y."/>
            <person name="Smit S."/>
            <person name="Van Straalen N."/>
            <person name="Roelofs D."/>
        </authorList>
    </citation>
    <scope>NUCLEOTIDE SEQUENCE [LARGE SCALE GENOMIC DNA]</scope>
    <source>
        <strain evidence="4 5">VU population</strain>
        <tissue evidence="4">Whole body</tissue>
    </source>
</reference>
<evidence type="ECO:0000313" key="5">
    <source>
        <dbReference type="Proteomes" id="UP000198287"/>
    </source>
</evidence>
<feature type="compositionally biased region" description="Basic and acidic residues" evidence="2">
    <location>
        <begin position="458"/>
        <end position="473"/>
    </location>
</feature>
<evidence type="ECO:0000256" key="3">
    <source>
        <dbReference type="SAM" id="Phobius"/>
    </source>
</evidence>
<keyword evidence="3" id="KW-0812">Transmembrane</keyword>
<sequence length="487" mass="54917">MKERCKWKAAILVLIMVGLLKEFRPSGPFLVDYAVDHKNFTGEQMTHEVLPATTGSYIVSLILLLMVTDVLCYKPIIVAGGVYNTITWVITIWGFHSINLARLRQIFYGLSVTTTEVAYFTYMYANIEKNEYKRVTSYTHSAIHFGQFVSGMTGQLLISFNLMDFEELNYLSLGGGIGALLFSLLLPRVLRDVEEEKALKAQMGDENDAEQPMKLNEKDEKAPAPSPIPTGLDYTRNVGLKKQPSRLQRSEHHKWSVWWAMSYGLYIQVDLYVEGLWKEIEHHSHQNVYNGAVHASHAIISVVLGLIVGRTKMCWIKWGCLVFGVSTVLQGVALFVMAKTHDLYVAYAMFILFQTMFQVLVIIAKSQVAESIREKSEAFIFGMNTLTACIIHLLLTMAVTSRHGFHLPIRDQYVVYGVYGILLGVGFGCYDLPSKLAGKTRSWSVDVRNSFGRGAKVGGKDEKNVHDEEKEMETISASMPYSIPREH</sequence>
<organism evidence="4 5">
    <name type="scientific">Folsomia candida</name>
    <name type="common">Springtail</name>
    <dbReference type="NCBI Taxonomy" id="158441"/>
    <lineage>
        <taxon>Eukaryota</taxon>
        <taxon>Metazoa</taxon>
        <taxon>Ecdysozoa</taxon>
        <taxon>Arthropoda</taxon>
        <taxon>Hexapoda</taxon>
        <taxon>Collembola</taxon>
        <taxon>Entomobryomorpha</taxon>
        <taxon>Isotomoidea</taxon>
        <taxon>Isotomidae</taxon>
        <taxon>Proisotominae</taxon>
        <taxon>Folsomia</taxon>
    </lineage>
</organism>
<protein>
    <submittedName>
        <fullName evidence="4">Folate transporter 1</fullName>
    </submittedName>
</protein>
<feature type="transmembrane region" description="Helical" evidence="3">
    <location>
        <begin position="255"/>
        <end position="273"/>
    </location>
</feature>
<feature type="transmembrane region" description="Helical" evidence="3">
    <location>
        <begin position="413"/>
        <end position="432"/>
    </location>
</feature>
<feature type="region of interest" description="Disordered" evidence="2">
    <location>
        <begin position="200"/>
        <end position="231"/>
    </location>
</feature>
<evidence type="ECO:0000313" key="4">
    <source>
        <dbReference type="EMBL" id="OXA37347.1"/>
    </source>
</evidence>
<dbReference type="GO" id="GO:0005886">
    <property type="term" value="C:plasma membrane"/>
    <property type="evidence" value="ECO:0007669"/>
    <property type="project" value="TreeGrafter"/>
</dbReference>
<evidence type="ECO:0000256" key="2">
    <source>
        <dbReference type="SAM" id="MobiDB-lite"/>
    </source>
</evidence>
<feature type="transmembrane region" description="Helical" evidence="3">
    <location>
        <begin position="315"/>
        <end position="338"/>
    </location>
</feature>
<evidence type="ECO:0000256" key="1">
    <source>
        <dbReference type="ARBA" id="ARBA00005773"/>
    </source>
</evidence>
<feature type="transmembrane region" description="Helical" evidence="3">
    <location>
        <begin position="106"/>
        <end position="125"/>
    </location>
</feature>
<dbReference type="AlphaFoldDB" id="A0A226CXY8"/>
<dbReference type="Gene3D" id="1.20.1250.20">
    <property type="entry name" value="MFS general substrate transporter like domains"/>
    <property type="match status" value="1"/>
</dbReference>
<dbReference type="SUPFAM" id="SSF103473">
    <property type="entry name" value="MFS general substrate transporter"/>
    <property type="match status" value="1"/>
</dbReference>
<dbReference type="InterPro" id="IPR002666">
    <property type="entry name" value="Folate_carrier"/>
</dbReference>
<dbReference type="InterPro" id="IPR036259">
    <property type="entry name" value="MFS_trans_sf"/>
</dbReference>
<feature type="transmembrane region" description="Helical" evidence="3">
    <location>
        <begin position="170"/>
        <end position="190"/>
    </location>
</feature>
<feature type="transmembrane region" description="Helical" evidence="3">
    <location>
        <begin position="378"/>
        <end position="401"/>
    </location>
</feature>
<feature type="transmembrane region" description="Helical" evidence="3">
    <location>
        <begin position="344"/>
        <end position="366"/>
    </location>
</feature>
<feature type="region of interest" description="Disordered" evidence="2">
    <location>
        <begin position="458"/>
        <end position="487"/>
    </location>
</feature>
<proteinExistence type="inferred from homology"/>
<gene>
    <name evidence="4" type="ORF">Fcan01_27908</name>
</gene>
<feature type="transmembrane region" description="Helical" evidence="3">
    <location>
        <begin position="288"/>
        <end position="308"/>
    </location>
</feature>
<dbReference type="Proteomes" id="UP000198287">
    <property type="component" value="Unassembled WGS sequence"/>
</dbReference>
<dbReference type="NCBIfam" id="TIGR00806">
    <property type="entry name" value="rfc"/>
    <property type="match status" value="1"/>
</dbReference>
<dbReference type="PANTHER" id="PTHR10686:SF18">
    <property type="entry name" value="IP11787P-RELATED"/>
    <property type="match status" value="1"/>
</dbReference>
<name>A0A226CXY8_FOLCA</name>
<accession>A0A226CXY8</accession>
<comment type="caution">
    <text evidence="4">The sequence shown here is derived from an EMBL/GenBank/DDBJ whole genome shotgun (WGS) entry which is preliminary data.</text>
</comment>
<dbReference type="EMBL" id="LNIX01000059">
    <property type="protein sequence ID" value="OXA37347.1"/>
    <property type="molecule type" value="Genomic_DNA"/>
</dbReference>